<feature type="chain" id="PRO_5012810166" description="Tat pathway signal protein" evidence="1">
    <location>
        <begin position="27"/>
        <end position="63"/>
    </location>
</feature>
<organism evidence="2 3">
    <name type="scientific">Lebetimonas natsushimae</name>
    <dbReference type="NCBI Taxonomy" id="1936991"/>
    <lineage>
        <taxon>Bacteria</taxon>
        <taxon>Pseudomonadati</taxon>
        <taxon>Campylobacterota</taxon>
        <taxon>Epsilonproteobacteria</taxon>
        <taxon>Nautiliales</taxon>
        <taxon>Nautiliaceae</taxon>
        <taxon>Lebetimonas</taxon>
    </lineage>
</organism>
<evidence type="ECO:0000256" key="1">
    <source>
        <dbReference type="SAM" id="SignalP"/>
    </source>
</evidence>
<keyword evidence="3" id="KW-1185">Reference proteome</keyword>
<name>A0A292YD88_9BACT</name>
<feature type="signal peptide" evidence="1">
    <location>
        <begin position="1"/>
        <end position="26"/>
    </location>
</feature>
<evidence type="ECO:0008006" key="4">
    <source>
        <dbReference type="Google" id="ProtNLM"/>
    </source>
</evidence>
<comment type="caution">
    <text evidence="2">The sequence shown here is derived from an EMBL/GenBank/DDBJ whole genome shotgun (WGS) entry which is preliminary data.</text>
</comment>
<sequence length="63" mass="6989">MKRRSFLKGALGIGALSVASSTLAFAKPEEGDYGNGVVRGHSPKKEILYKKTKNWEIYYKNAI</sequence>
<keyword evidence="1" id="KW-0732">Signal</keyword>
<protein>
    <recommendedName>
        <fullName evidence="4">Tat pathway signal protein</fullName>
    </recommendedName>
</protein>
<evidence type="ECO:0000313" key="3">
    <source>
        <dbReference type="Proteomes" id="UP000217944"/>
    </source>
</evidence>
<dbReference type="EMBL" id="BDME01000001">
    <property type="protein sequence ID" value="GAX87194.1"/>
    <property type="molecule type" value="Genomic_DNA"/>
</dbReference>
<evidence type="ECO:0000313" key="2">
    <source>
        <dbReference type="EMBL" id="GAX87194.1"/>
    </source>
</evidence>
<reference evidence="2 3" key="1">
    <citation type="journal article" date="2017" name="Syst. Appl. Microbiol.">
        <title>Lebetimonas natsushimae sp. nov., a novel strictly anaerobic, moderately thermophilic chemoautotroph isolated from a deep-sea hydrothermal vent polychaete nest in the Mid-Okinawa Trough.</title>
        <authorList>
            <person name="Nagata R."/>
            <person name="Takaki Y."/>
            <person name="Tame A."/>
            <person name="Nunoura T."/>
            <person name="Muto H."/>
            <person name="Mino S."/>
            <person name="Sawayama S."/>
            <person name="Takai K."/>
            <person name="Nakagawa S."/>
        </authorList>
    </citation>
    <scope>NUCLEOTIDE SEQUENCE [LARGE SCALE GENOMIC DNA]</scope>
    <source>
        <strain evidence="2 3">HS1857</strain>
    </source>
</reference>
<dbReference type="RefSeq" id="WP_096258343.1">
    <property type="nucleotide sequence ID" value="NZ_BDME01000001.1"/>
</dbReference>
<proteinExistence type="predicted"/>
<dbReference type="Proteomes" id="UP000217944">
    <property type="component" value="Unassembled WGS sequence"/>
</dbReference>
<dbReference type="OrthoDB" id="5373165at2"/>
<accession>A0A292YD88</accession>
<dbReference type="AlphaFoldDB" id="A0A292YD88"/>
<gene>
    <name evidence="2" type="ORF">LNAT_P0489</name>
</gene>